<dbReference type="InterPro" id="IPR013549">
    <property type="entry name" value="DUF1731"/>
</dbReference>
<dbReference type="Pfam" id="PF08338">
    <property type="entry name" value="DUF1731"/>
    <property type="match status" value="1"/>
</dbReference>
<dbReference type="PANTHER" id="PTHR11092">
    <property type="entry name" value="SUGAR NUCLEOTIDE EPIMERASE RELATED"/>
    <property type="match status" value="1"/>
</dbReference>
<evidence type="ECO:0000256" key="1">
    <source>
        <dbReference type="ARBA" id="ARBA00009353"/>
    </source>
</evidence>
<evidence type="ECO:0000259" key="3">
    <source>
        <dbReference type="Pfam" id="PF08338"/>
    </source>
</evidence>
<feature type="domain" description="DUF1731" evidence="3">
    <location>
        <begin position="248"/>
        <end position="292"/>
    </location>
</feature>
<accession>A0A6J4MUL1</accession>
<evidence type="ECO:0000313" key="4">
    <source>
        <dbReference type="EMBL" id="CAA9369270.1"/>
    </source>
</evidence>
<name>A0A6J4MUL1_9ACTN</name>
<dbReference type="PANTHER" id="PTHR11092:SF0">
    <property type="entry name" value="EPIMERASE FAMILY PROTEIN SDR39U1"/>
    <property type="match status" value="1"/>
</dbReference>
<dbReference type="Pfam" id="PF01370">
    <property type="entry name" value="Epimerase"/>
    <property type="match status" value="1"/>
</dbReference>
<comment type="similarity">
    <text evidence="1">Belongs to the NAD(P)-dependent epimerase/dehydratase family. SDR39U1 subfamily.</text>
</comment>
<dbReference type="EMBL" id="CADCUK010000073">
    <property type="protein sequence ID" value="CAA9369270.1"/>
    <property type="molecule type" value="Genomic_DNA"/>
</dbReference>
<dbReference type="NCBIfam" id="TIGR01777">
    <property type="entry name" value="yfcH"/>
    <property type="match status" value="1"/>
</dbReference>
<sequence length="295" mass="31309">MQIVIAGASGFLGQAWAKALSAHGHTVVRLVRGEPSSSDEVRWDPSNGSVDQTTVDSADVVANLAGAPLVHVPWNDSYRETFMASRVDTTRTLAEAIARSERKPVLLAQSGIAGYGDRGTEVITEDTPVDADSFMGDVVRRWEAASQPAADAGARVVQMRTSVVLDKSGGALQAMLIPFKLGLGGKIASGKQYFATISLQDWIGAATYLALNDELSGPFNLTGPDPSTNAEFTDELARQLGRRAFLKAPGLPLKLAGPMGGELLASQRVEPHRLLDAGYAFAHNDITDRLAAALR</sequence>
<dbReference type="SUPFAM" id="SSF51735">
    <property type="entry name" value="NAD(P)-binding Rossmann-fold domains"/>
    <property type="match status" value="1"/>
</dbReference>
<protein>
    <submittedName>
        <fullName evidence="4">Cell division inhibitor</fullName>
    </submittedName>
</protein>
<reference evidence="4" key="1">
    <citation type="submission" date="2020-02" db="EMBL/GenBank/DDBJ databases">
        <authorList>
            <person name="Meier V. D."/>
        </authorList>
    </citation>
    <scope>NUCLEOTIDE SEQUENCE</scope>
    <source>
        <strain evidence="4">AVDCRST_MAG47</strain>
    </source>
</reference>
<evidence type="ECO:0000259" key="2">
    <source>
        <dbReference type="Pfam" id="PF01370"/>
    </source>
</evidence>
<dbReference type="InterPro" id="IPR010099">
    <property type="entry name" value="SDR39U1"/>
</dbReference>
<organism evidence="4">
    <name type="scientific">uncultured Nocardioidaceae bacterium</name>
    <dbReference type="NCBI Taxonomy" id="253824"/>
    <lineage>
        <taxon>Bacteria</taxon>
        <taxon>Bacillati</taxon>
        <taxon>Actinomycetota</taxon>
        <taxon>Actinomycetes</taxon>
        <taxon>Propionibacteriales</taxon>
        <taxon>Nocardioidaceae</taxon>
        <taxon>environmental samples</taxon>
    </lineage>
</organism>
<dbReference type="Gene3D" id="3.40.50.720">
    <property type="entry name" value="NAD(P)-binding Rossmann-like Domain"/>
    <property type="match status" value="1"/>
</dbReference>
<proteinExistence type="inferred from homology"/>
<dbReference type="InterPro" id="IPR001509">
    <property type="entry name" value="Epimerase_deHydtase"/>
</dbReference>
<feature type="domain" description="NAD-dependent epimerase/dehydratase" evidence="2">
    <location>
        <begin position="3"/>
        <end position="129"/>
    </location>
</feature>
<dbReference type="AlphaFoldDB" id="A0A6J4MUL1"/>
<gene>
    <name evidence="4" type="ORF">AVDCRST_MAG47-1010</name>
</gene>
<dbReference type="InterPro" id="IPR036291">
    <property type="entry name" value="NAD(P)-bd_dom_sf"/>
</dbReference>